<evidence type="ECO:0000256" key="2">
    <source>
        <dbReference type="SAM" id="Coils"/>
    </source>
</evidence>
<comment type="similarity">
    <text evidence="1">Belongs to the PspA/Vipp/IM30 family.</text>
</comment>
<reference evidence="3 4" key="1">
    <citation type="submission" date="2019-11" db="EMBL/GenBank/DDBJ databases">
        <title>Genome analysis of Rhizobacterium cereale a novel genus and species isolated from maize roots in North Spain.</title>
        <authorList>
            <person name="Menendez E."/>
            <person name="Flores-Felix J.D."/>
            <person name="Ramirez-Bahena M.-H."/>
            <person name="Igual J.M."/>
            <person name="Garcia-Fraile P."/>
            <person name="Peix A."/>
            <person name="Velazquez E."/>
        </authorList>
    </citation>
    <scope>NUCLEOTIDE SEQUENCE [LARGE SCALE GENOMIC DNA]</scope>
    <source>
        <strain evidence="3 4">RZME27</strain>
    </source>
</reference>
<keyword evidence="4" id="KW-1185">Reference proteome</keyword>
<dbReference type="InterPro" id="IPR007157">
    <property type="entry name" value="PspA_VIPP1"/>
</dbReference>
<organism evidence="3 4">
    <name type="scientific">Endobacterium cereale</name>
    <dbReference type="NCBI Taxonomy" id="2663029"/>
    <lineage>
        <taxon>Bacteria</taxon>
        <taxon>Pseudomonadati</taxon>
        <taxon>Pseudomonadota</taxon>
        <taxon>Alphaproteobacteria</taxon>
        <taxon>Hyphomicrobiales</taxon>
        <taxon>Rhizobiaceae</taxon>
        <taxon>Endobacterium</taxon>
    </lineage>
</organism>
<protein>
    <submittedName>
        <fullName evidence="3">PspA/IM30 family protein</fullName>
    </submittedName>
</protein>
<dbReference type="Proteomes" id="UP000435138">
    <property type="component" value="Unassembled WGS sequence"/>
</dbReference>
<keyword evidence="2" id="KW-0175">Coiled coil</keyword>
<dbReference type="EMBL" id="WIXI01000048">
    <property type="protein sequence ID" value="MQY48520.1"/>
    <property type="molecule type" value="Genomic_DNA"/>
</dbReference>
<dbReference type="PANTHER" id="PTHR31088">
    <property type="entry name" value="MEMBRANE-ASSOCIATED PROTEIN VIPP1, CHLOROPLASTIC"/>
    <property type="match status" value="1"/>
</dbReference>
<dbReference type="PANTHER" id="PTHR31088:SF6">
    <property type="entry name" value="PHAGE SHOCK PROTEIN A"/>
    <property type="match status" value="1"/>
</dbReference>
<feature type="coiled-coil region" evidence="2">
    <location>
        <begin position="260"/>
        <end position="315"/>
    </location>
</feature>
<proteinExistence type="inferred from homology"/>
<sequence length="377" mass="40626">MPQSTHTSTLRYDLAPDEQAKQAFEDTFEAYAAMLAMLDDLASEKGGANLVTLHELAYETVRERTHLPARLVTLGLRDFASNRNHAAKPDRLPLDDKLFAIKGPSTLTIATVQGRVSVPYDVAGYSAGVSGIFPAQLVAQNGSYQIHIGVTTHANRTEKTIMTNEGILSRMGRLIAGMANAAVDKAEGANKVAIVEQALREIDTAAEEARTDLGKSRAEEYRILTRRNEIGTDLQALDEKIRTAVSAGRDDLAKAGVARQIDLEAQLAALDKALANAREQLAEGQQALQAVLATRREAEEKLAALKRSLEQFPEAGEGAQARKNPADGAARAAATVSRLTGVASGDHKASAELDELDRLHREQAIETRLAQFKSGQN</sequence>
<dbReference type="RefSeq" id="WP_153357056.1">
    <property type="nucleotide sequence ID" value="NZ_JAYKOO010000002.1"/>
</dbReference>
<accession>A0A6A8AFJ1</accession>
<evidence type="ECO:0000256" key="1">
    <source>
        <dbReference type="ARBA" id="ARBA00043985"/>
    </source>
</evidence>
<evidence type="ECO:0000313" key="3">
    <source>
        <dbReference type="EMBL" id="MQY48520.1"/>
    </source>
</evidence>
<dbReference type="GO" id="GO:0009271">
    <property type="term" value="P:phage shock"/>
    <property type="evidence" value="ECO:0007669"/>
    <property type="project" value="TreeGrafter"/>
</dbReference>
<comment type="caution">
    <text evidence="3">The sequence shown here is derived from an EMBL/GenBank/DDBJ whole genome shotgun (WGS) entry which is preliminary data.</text>
</comment>
<name>A0A6A8AFJ1_9HYPH</name>
<dbReference type="Pfam" id="PF04012">
    <property type="entry name" value="PspA_IM30"/>
    <property type="match status" value="1"/>
</dbReference>
<dbReference type="AlphaFoldDB" id="A0A6A8AFJ1"/>
<dbReference type="GO" id="GO:0005829">
    <property type="term" value="C:cytosol"/>
    <property type="evidence" value="ECO:0007669"/>
    <property type="project" value="TreeGrafter"/>
</dbReference>
<evidence type="ECO:0000313" key="4">
    <source>
        <dbReference type="Proteomes" id="UP000435138"/>
    </source>
</evidence>
<gene>
    <name evidence="3" type="ORF">GAO09_21020</name>
</gene>